<evidence type="ECO:0000256" key="1">
    <source>
        <dbReference type="ARBA" id="ARBA00022723"/>
    </source>
</evidence>
<dbReference type="SUPFAM" id="SSF144232">
    <property type="entry name" value="HIT/MYND zinc finger-like"/>
    <property type="match status" value="1"/>
</dbReference>
<evidence type="ECO:0000256" key="4">
    <source>
        <dbReference type="PROSITE-ProRule" id="PRU00134"/>
    </source>
</evidence>
<dbReference type="OrthoDB" id="432970at2759"/>
<comment type="caution">
    <text evidence="7">The sequence shown here is derived from an EMBL/GenBank/DDBJ whole genome shotgun (WGS) entry which is preliminary data.</text>
</comment>
<gene>
    <name evidence="7" type="ORF">K461DRAFT_296975</name>
</gene>
<organism evidence="7 8">
    <name type="scientific">Myriangium duriaei CBS 260.36</name>
    <dbReference type="NCBI Taxonomy" id="1168546"/>
    <lineage>
        <taxon>Eukaryota</taxon>
        <taxon>Fungi</taxon>
        <taxon>Dikarya</taxon>
        <taxon>Ascomycota</taxon>
        <taxon>Pezizomycotina</taxon>
        <taxon>Dothideomycetes</taxon>
        <taxon>Dothideomycetidae</taxon>
        <taxon>Myriangiales</taxon>
        <taxon>Myriangiaceae</taxon>
        <taxon>Myriangium</taxon>
    </lineage>
</organism>
<dbReference type="PROSITE" id="PS50865">
    <property type="entry name" value="ZF_MYND_2"/>
    <property type="match status" value="1"/>
</dbReference>
<reference evidence="7" key="1">
    <citation type="journal article" date="2020" name="Stud. Mycol.">
        <title>101 Dothideomycetes genomes: a test case for predicting lifestyles and emergence of pathogens.</title>
        <authorList>
            <person name="Haridas S."/>
            <person name="Albert R."/>
            <person name="Binder M."/>
            <person name="Bloem J."/>
            <person name="Labutti K."/>
            <person name="Salamov A."/>
            <person name="Andreopoulos B."/>
            <person name="Baker S."/>
            <person name="Barry K."/>
            <person name="Bills G."/>
            <person name="Bluhm B."/>
            <person name="Cannon C."/>
            <person name="Castanera R."/>
            <person name="Culley D."/>
            <person name="Daum C."/>
            <person name="Ezra D."/>
            <person name="Gonzalez J."/>
            <person name="Henrissat B."/>
            <person name="Kuo A."/>
            <person name="Liang C."/>
            <person name="Lipzen A."/>
            <person name="Lutzoni F."/>
            <person name="Magnuson J."/>
            <person name="Mondo S."/>
            <person name="Nolan M."/>
            <person name="Ohm R."/>
            <person name="Pangilinan J."/>
            <person name="Park H.-J."/>
            <person name="Ramirez L."/>
            <person name="Alfaro M."/>
            <person name="Sun H."/>
            <person name="Tritt A."/>
            <person name="Yoshinaga Y."/>
            <person name="Zwiers L.-H."/>
            <person name="Turgeon B."/>
            <person name="Goodwin S."/>
            <person name="Spatafora J."/>
            <person name="Crous P."/>
            <person name="Grigoriev I."/>
        </authorList>
    </citation>
    <scope>NUCLEOTIDE SEQUENCE</scope>
    <source>
        <strain evidence="7">CBS 260.36</strain>
    </source>
</reference>
<evidence type="ECO:0000259" key="6">
    <source>
        <dbReference type="PROSITE" id="PS50865"/>
    </source>
</evidence>
<name>A0A9P4IT40_9PEZI</name>
<dbReference type="InterPro" id="IPR027974">
    <property type="entry name" value="DUF4470"/>
</dbReference>
<evidence type="ECO:0000313" key="7">
    <source>
        <dbReference type="EMBL" id="KAF2149513.1"/>
    </source>
</evidence>
<proteinExistence type="predicted"/>
<evidence type="ECO:0000313" key="8">
    <source>
        <dbReference type="Proteomes" id="UP000799439"/>
    </source>
</evidence>
<dbReference type="GO" id="GO:0008270">
    <property type="term" value="F:zinc ion binding"/>
    <property type="evidence" value="ECO:0007669"/>
    <property type="project" value="UniProtKB-KW"/>
</dbReference>
<dbReference type="Proteomes" id="UP000799439">
    <property type="component" value="Unassembled WGS sequence"/>
</dbReference>
<dbReference type="Gene3D" id="6.10.140.2220">
    <property type="match status" value="1"/>
</dbReference>
<keyword evidence="1" id="KW-0479">Metal-binding</keyword>
<accession>A0A9P4IT40</accession>
<feature type="domain" description="MYND-type" evidence="6">
    <location>
        <begin position="1158"/>
        <end position="1196"/>
    </location>
</feature>
<keyword evidence="3" id="KW-0862">Zinc</keyword>
<dbReference type="PROSITE" id="PS01360">
    <property type="entry name" value="ZF_MYND_1"/>
    <property type="match status" value="1"/>
</dbReference>
<evidence type="ECO:0000256" key="3">
    <source>
        <dbReference type="ARBA" id="ARBA00022833"/>
    </source>
</evidence>
<dbReference type="InterPro" id="IPR002893">
    <property type="entry name" value="Znf_MYND"/>
</dbReference>
<evidence type="ECO:0000256" key="5">
    <source>
        <dbReference type="SAM" id="MobiDB-lite"/>
    </source>
</evidence>
<protein>
    <recommendedName>
        <fullName evidence="6">MYND-type domain-containing protein</fullName>
    </recommendedName>
</protein>
<dbReference type="Pfam" id="PF14737">
    <property type="entry name" value="DUF4470"/>
    <property type="match status" value="1"/>
</dbReference>
<evidence type="ECO:0000256" key="2">
    <source>
        <dbReference type="ARBA" id="ARBA00022771"/>
    </source>
</evidence>
<sequence length="1229" mass="137257">MLTPILVGSDSRAPGIPSTPAKDLLRDSPPVDRDASKFLLLDCRDTRDILYTISNLSANTIYDDHHYAFTICHHEPGFLARNVLLLTLIADHVGETNSVLPIETISMLWDIQHHLFLDSSALAVVRDHATSLSRSAVTLSTWAKSKYSKIFNVSNQNTLDALRSIWNSHKDKRGHMVVKANFITMVESTFTARNTTTPPFAGSRGAGLFAYMAEAAYAQCGLHYWKCGVAFGEQDFEDTQRLEIINPTLLHSSATKTNKEQFLVTPNNNYLSAYHLAGAVDDTMNTFGIMQALTACSKKEFATWCQAVANVIVKGTMSVLAHVGEPLSFAHEIQKLNKPRRGFGKALYAFGCPSPSPQPVIIEAFNHQSLKFGFDVVDASFLMDRIGILAILPAMVPLLRLTALSILYTESNLMDSTNFCEFLEVILRIDPTVAMLLTGVCPATHLSGTTSECHLWELTVRDKSQARSRIQLAWRLLHDYMASESTLITRKFTFDPNALARLFARWYHSIFFCDDDEIFLARKQYTKPHSKGHLYSKRTAHSRVQYCGSVLVGLVNLAFSTVTTDEPVCVRKLVHYLQNDVTFKHLRPYMEELKILLCGTSVYCLPPPRPKDLCYLALVFPPTLLEQVSEASSQNGLASLCVTAVLGNDVEHHFSVLHAVHGKLQNFDPEDEEPAFIDINTPDKDLIVICPMHSDLLQSANLRFVVSTQGRTFKILAEPSERHPVLAKRVLSDGRTFHLYNFPFPHRHFKDDKSDLCMDLEISDPDDLSGEVAVAAKVKLSDANRVDSMEFTYALTLDAITEPRFKFTRLSPFLLEIRCRRWRQIIHFPYPLGKIQCLSSTDGGLTTIRVIGSPVLVYDSASWLRNPFPVVRRGDQVVGLSMGYLPAHSQPAMFARSSRATALSFLISMCSIIGSAVGESPVPMPDAITQGSHFIEKLICRLLFHDFRSRSTNWTCFRLLHADPNDPNCITSGKLRDGREFVRGRIDSLLIVHAVKHDLHGGAIFVEGYLVTASPTEAAYKKLMALMDECKMEEIYLDEMDMRFVKNLMPAAAERCRNGYRHDQACAYQKNGATIPLGIEINMSPVCSCGMGKDIGDLPPIIAAPFGALATKVAIPLLFQPPYNSGQAYGVMHTGMTDHGDKCHRDFVNPISPLAPKCGRCQKAAYRVHRCRNCRQVCYCSAECRDTDQTFHQNHCDKFKGPTADAVVRGRIDVGALERIPATRRYGWI</sequence>
<keyword evidence="2 4" id="KW-0863">Zinc-finger</keyword>
<keyword evidence="8" id="KW-1185">Reference proteome</keyword>
<dbReference type="AlphaFoldDB" id="A0A9P4IT40"/>
<dbReference type="EMBL" id="ML996091">
    <property type="protein sequence ID" value="KAF2149513.1"/>
    <property type="molecule type" value="Genomic_DNA"/>
</dbReference>
<feature type="region of interest" description="Disordered" evidence="5">
    <location>
        <begin position="1"/>
        <end position="28"/>
    </location>
</feature>